<proteinExistence type="predicted"/>
<evidence type="ECO:0000256" key="1">
    <source>
        <dbReference type="ARBA" id="ARBA00001928"/>
    </source>
</evidence>
<keyword evidence="9 13" id="KW-0456">Lyase</keyword>
<comment type="pathway">
    <text evidence="12">Phospholipid metabolism; phosphatidylethanolamine biosynthesis.</text>
</comment>
<protein>
    <recommendedName>
        <fullName evidence="3">phosphatidylserine decarboxylase</fullName>
        <ecNumber evidence="3">4.1.1.65</ecNumber>
    </recommendedName>
</protein>
<keyword evidence="11" id="KW-0670">Pyruvate</keyword>
<evidence type="ECO:0000256" key="10">
    <source>
        <dbReference type="ARBA" id="ARBA00023264"/>
    </source>
</evidence>
<comment type="cofactor">
    <cofactor evidence="1">
        <name>pyruvate</name>
        <dbReference type="ChEBI" id="CHEBI:15361"/>
    </cofactor>
</comment>
<accession>A0A8F9TWT3</accession>
<dbReference type="GO" id="GO:0004609">
    <property type="term" value="F:phosphatidylserine decarboxylase activity"/>
    <property type="evidence" value="ECO:0007669"/>
    <property type="project" value="UniProtKB-EC"/>
</dbReference>
<dbReference type="EC" id="4.1.1.65" evidence="3"/>
<sequence length="302" mass="33938">MAKQAVQYFDRYTGEVKTERVYGERWLRFAYENPVGRFFVWLLARRALFSKWYGWKMNKRASGTLIFPFIVDYDIDVDEFAKSAFDFKTFNEFFYRALKPGARPIAPGDDVAVFPADGRHLAFANVETADGFYAKGKKFTLAQLFQDEALAQEFAGGAMLISRLCPVDYHRFHFPVAGLPAESRLIQGSLYSVSPLALRRRLEYLVENKRVLTTIAAPGFGTVAMVEIGATNVGTIRQTHVPGRAAKKGEEKGLFTFGGSCVVTVFQRGRLTFDADLLAQSAQQRETYARMGDRLGVGTRQA</sequence>
<keyword evidence="8" id="KW-0594">Phospholipid biosynthesis</keyword>
<keyword evidence="4" id="KW-0444">Lipid biosynthesis</keyword>
<dbReference type="KEGG" id="ole:K0B96_02885"/>
<evidence type="ECO:0000256" key="12">
    <source>
        <dbReference type="ARBA" id="ARBA00024326"/>
    </source>
</evidence>
<dbReference type="NCBIfam" id="TIGR00163">
    <property type="entry name" value="PS_decarb"/>
    <property type="match status" value="1"/>
</dbReference>
<dbReference type="EMBL" id="CP080507">
    <property type="protein sequence ID" value="QYM79580.1"/>
    <property type="molecule type" value="Genomic_DNA"/>
</dbReference>
<dbReference type="InterPro" id="IPR033177">
    <property type="entry name" value="PSD-B"/>
</dbReference>
<keyword evidence="5" id="KW-0210">Decarboxylase</keyword>
<gene>
    <name evidence="13" type="primary">asd</name>
    <name evidence="13" type="ORF">K0B96_02885</name>
</gene>
<name>A0A8F9TWT3_9BACT</name>
<reference evidence="13" key="1">
    <citation type="submission" date="2021-08" db="EMBL/GenBank/DDBJ databases">
        <title>Genome of a novel bacterium of the phylum Verrucomicrobia, Oleiharenicola sp. KSB-15.</title>
        <authorList>
            <person name="Chung J.-H."/>
            <person name="Ahn J.-H."/>
            <person name="Yoon Y."/>
            <person name="Kim D.-Y."/>
            <person name="An S.-H."/>
            <person name="Park I."/>
            <person name="Yeon J."/>
        </authorList>
    </citation>
    <scope>NUCLEOTIDE SEQUENCE</scope>
    <source>
        <strain evidence="13">KSB-15</strain>
    </source>
</reference>
<dbReference type="GO" id="GO:0006646">
    <property type="term" value="P:phosphatidylethanolamine biosynthetic process"/>
    <property type="evidence" value="ECO:0007669"/>
    <property type="project" value="UniProtKB-UniPathway"/>
</dbReference>
<evidence type="ECO:0000256" key="8">
    <source>
        <dbReference type="ARBA" id="ARBA00023209"/>
    </source>
</evidence>
<evidence type="ECO:0000313" key="13">
    <source>
        <dbReference type="EMBL" id="QYM79580.1"/>
    </source>
</evidence>
<dbReference type="InterPro" id="IPR003817">
    <property type="entry name" value="PS_Dcarbxylase"/>
</dbReference>
<keyword evidence="14" id="KW-1185">Reference proteome</keyword>
<evidence type="ECO:0000256" key="7">
    <source>
        <dbReference type="ARBA" id="ARBA00023145"/>
    </source>
</evidence>
<evidence type="ECO:0000256" key="4">
    <source>
        <dbReference type="ARBA" id="ARBA00022516"/>
    </source>
</evidence>
<dbReference type="PANTHER" id="PTHR10067">
    <property type="entry name" value="PHOSPHATIDYLSERINE DECARBOXYLASE"/>
    <property type="match status" value="1"/>
</dbReference>
<evidence type="ECO:0000256" key="6">
    <source>
        <dbReference type="ARBA" id="ARBA00023098"/>
    </source>
</evidence>
<evidence type="ECO:0000256" key="2">
    <source>
        <dbReference type="ARBA" id="ARBA00005189"/>
    </source>
</evidence>
<evidence type="ECO:0000256" key="9">
    <source>
        <dbReference type="ARBA" id="ARBA00023239"/>
    </source>
</evidence>
<evidence type="ECO:0000256" key="3">
    <source>
        <dbReference type="ARBA" id="ARBA00012243"/>
    </source>
</evidence>
<comment type="pathway">
    <text evidence="2">Lipid metabolism.</text>
</comment>
<keyword evidence="6" id="KW-0443">Lipid metabolism</keyword>
<keyword evidence="10" id="KW-1208">Phospholipid metabolism</keyword>
<dbReference type="Proteomes" id="UP000825051">
    <property type="component" value="Chromosome"/>
</dbReference>
<keyword evidence="7" id="KW-0865">Zymogen</keyword>
<evidence type="ECO:0000256" key="11">
    <source>
        <dbReference type="ARBA" id="ARBA00023317"/>
    </source>
</evidence>
<dbReference type="Pfam" id="PF02666">
    <property type="entry name" value="PS_Dcarbxylase"/>
    <property type="match status" value="1"/>
</dbReference>
<evidence type="ECO:0000256" key="5">
    <source>
        <dbReference type="ARBA" id="ARBA00022793"/>
    </source>
</evidence>
<dbReference type="AlphaFoldDB" id="A0A8F9TWT3"/>
<organism evidence="13 14">
    <name type="scientific">Horticoccus luteus</name>
    <dbReference type="NCBI Taxonomy" id="2862869"/>
    <lineage>
        <taxon>Bacteria</taxon>
        <taxon>Pseudomonadati</taxon>
        <taxon>Verrucomicrobiota</taxon>
        <taxon>Opitutia</taxon>
        <taxon>Opitutales</taxon>
        <taxon>Opitutaceae</taxon>
        <taxon>Horticoccus</taxon>
    </lineage>
</organism>
<evidence type="ECO:0000313" key="14">
    <source>
        <dbReference type="Proteomes" id="UP000825051"/>
    </source>
</evidence>
<dbReference type="RefSeq" id="WP_220163649.1">
    <property type="nucleotide sequence ID" value="NZ_CP080507.1"/>
</dbReference>
<dbReference type="UniPathway" id="UPA00558"/>
<dbReference type="PANTHER" id="PTHR10067:SF17">
    <property type="entry name" value="PHOSPHATIDYLSERINE DECARBOXYLASE PROENZYME 2"/>
    <property type="match status" value="1"/>
</dbReference>